<proteinExistence type="predicted"/>
<dbReference type="SMART" id="SM00046">
    <property type="entry name" value="DAGKc"/>
    <property type="match status" value="1"/>
</dbReference>
<dbReference type="SUPFAM" id="SSF111331">
    <property type="entry name" value="NAD kinase/diacylglycerol kinase-like"/>
    <property type="match status" value="1"/>
</dbReference>
<dbReference type="GO" id="GO:0005886">
    <property type="term" value="C:plasma membrane"/>
    <property type="evidence" value="ECO:0007669"/>
    <property type="project" value="TreeGrafter"/>
</dbReference>
<protein>
    <submittedName>
        <fullName evidence="3">Unannotated protein</fullName>
    </submittedName>
</protein>
<organism evidence="3">
    <name type="scientific">freshwater metagenome</name>
    <dbReference type="NCBI Taxonomy" id="449393"/>
    <lineage>
        <taxon>unclassified sequences</taxon>
        <taxon>metagenomes</taxon>
        <taxon>ecological metagenomes</taxon>
    </lineage>
</organism>
<dbReference type="PROSITE" id="PS50146">
    <property type="entry name" value="DAGK"/>
    <property type="match status" value="1"/>
</dbReference>
<dbReference type="EMBL" id="CAEZWW010000003">
    <property type="protein sequence ID" value="CAB4660995.1"/>
    <property type="molecule type" value="Genomic_DNA"/>
</dbReference>
<dbReference type="Gene3D" id="2.60.200.40">
    <property type="match status" value="1"/>
</dbReference>
<dbReference type="GO" id="GO:0004143">
    <property type="term" value="F:ATP-dependent diacylglycerol kinase activity"/>
    <property type="evidence" value="ECO:0007669"/>
    <property type="project" value="TreeGrafter"/>
</dbReference>
<dbReference type="InterPro" id="IPR001206">
    <property type="entry name" value="Diacylglycerol_kinase_cat_dom"/>
</dbReference>
<evidence type="ECO:0000313" key="3">
    <source>
        <dbReference type="EMBL" id="CAB4741917.1"/>
    </source>
</evidence>
<feature type="domain" description="DAGKc" evidence="1">
    <location>
        <begin position="1"/>
        <end position="135"/>
    </location>
</feature>
<dbReference type="EMBL" id="CAFBPJ010000024">
    <property type="protein sequence ID" value="CAB5010261.1"/>
    <property type="molecule type" value="Genomic_DNA"/>
</dbReference>
<dbReference type="Gene3D" id="3.40.50.10330">
    <property type="entry name" value="Probable inorganic polyphosphate/atp-NAD kinase, domain 1"/>
    <property type="match status" value="1"/>
</dbReference>
<dbReference type="PANTHER" id="PTHR12358">
    <property type="entry name" value="SPHINGOSINE KINASE"/>
    <property type="match status" value="1"/>
</dbReference>
<name>A0A6J6T4U4_9ZZZZ</name>
<evidence type="ECO:0000313" key="4">
    <source>
        <dbReference type="EMBL" id="CAB4859179.1"/>
    </source>
</evidence>
<evidence type="ECO:0000313" key="5">
    <source>
        <dbReference type="EMBL" id="CAB5010261.1"/>
    </source>
</evidence>
<sequence length="320" mass="34329">MRGLLVVNPKATTTSPRVTDVLIHALADELDLEVTVTNHRGHGYTLGAQARTQELDVVLTLGGDGVINEVVNGMLIDGPGPKVPMLATVPGGSGNVFARSLGLPNDPVEATGQLLDALREKRFRTIGLGTVAGLTSPDMVNPQQIRWFTANAGLGLDAEIITAMENQRRTGETASPTRYLRTALNSFFLRTDRKHPALSLHRSGANPVTGVFMAVVQNTSPWTYFGAWPIDPCPQASFETGLDVFALRAMRVAAAMRATRRMVMSSRAGSSRKAMVVWHDQGQFSITANRPTPIQIDGEAAGLVTEVTFASVTDALRAMV</sequence>
<reference evidence="3" key="1">
    <citation type="submission" date="2020-05" db="EMBL/GenBank/DDBJ databases">
        <authorList>
            <person name="Chiriac C."/>
            <person name="Salcher M."/>
            <person name="Ghai R."/>
            <person name="Kavagutti S V."/>
        </authorList>
    </citation>
    <scope>NUCLEOTIDE SEQUENCE</scope>
</reference>
<dbReference type="AlphaFoldDB" id="A0A6J6T4U4"/>
<dbReference type="InterPro" id="IPR017438">
    <property type="entry name" value="ATP-NAD_kinase_N"/>
</dbReference>
<gene>
    <name evidence="2" type="ORF">UFOPK2310_00048</name>
    <name evidence="3" type="ORF">UFOPK2809_00402</name>
    <name evidence="4" type="ORF">UFOPK3425_00063</name>
    <name evidence="5" type="ORF">UFOPK4092_00351</name>
</gene>
<evidence type="ECO:0000259" key="1">
    <source>
        <dbReference type="PROSITE" id="PS50146"/>
    </source>
</evidence>
<dbReference type="Pfam" id="PF00781">
    <property type="entry name" value="DAGK_cat"/>
    <property type="match status" value="1"/>
</dbReference>
<dbReference type="EMBL" id="CAEZZA010000037">
    <property type="protein sequence ID" value="CAB4741917.1"/>
    <property type="molecule type" value="Genomic_DNA"/>
</dbReference>
<dbReference type="EMBL" id="CAFBLV010000005">
    <property type="protein sequence ID" value="CAB4859179.1"/>
    <property type="molecule type" value="Genomic_DNA"/>
</dbReference>
<evidence type="ECO:0000313" key="2">
    <source>
        <dbReference type="EMBL" id="CAB4660995.1"/>
    </source>
</evidence>
<dbReference type="PANTHER" id="PTHR12358:SF106">
    <property type="entry name" value="LIPID KINASE YEGS"/>
    <property type="match status" value="1"/>
</dbReference>
<dbReference type="InterPro" id="IPR016064">
    <property type="entry name" value="NAD/diacylglycerol_kinase_sf"/>
</dbReference>
<accession>A0A6J6T4U4</accession>
<dbReference type="InterPro" id="IPR050187">
    <property type="entry name" value="Lipid_Phosphate_FormReg"/>
</dbReference>